<dbReference type="SUPFAM" id="SSF54427">
    <property type="entry name" value="NTF2-like"/>
    <property type="match status" value="1"/>
</dbReference>
<reference evidence="2 3" key="1">
    <citation type="submission" date="2016-10" db="EMBL/GenBank/DDBJ databases">
        <authorList>
            <person name="de Groot N.N."/>
        </authorList>
    </citation>
    <scope>NUCLEOTIDE SEQUENCE [LARGE SCALE GENOMIC DNA]</scope>
    <source>
        <strain evidence="2 3">DSM 23842</strain>
    </source>
</reference>
<dbReference type="OrthoDB" id="6692273at2"/>
<gene>
    <name evidence="2" type="ORF">SAMN04487990_105162</name>
</gene>
<protein>
    <submittedName>
        <fullName evidence="2">SnoaL-like domain-containing protein</fullName>
    </submittedName>
</protein>
<proteinExistence type="predicted"/>
<evidence type="ECO:0000313" key="2">
    <source>
        <dbReference type="EMBL" id="SEA02600.1"/>
    </source>
</evidence>
<dbReference type="Proteomes" id="UP000198846">
    <property type="component" value="Unassembled WGS sequence"/>
</dbReference>
<dbReference type="InterPro" id="IPR032710">
    <property type="entry name" value="NTF2-like_dom_sf"/>
</dbReference>
<dbReference type="Pfam" id="PF12680">
    <property type="entry name" value="SnoaL_2"/>
    <property type="match status" value="1"/>
</dbReference>
<accession>A0A1H3XTN8</accession>
<dbReference type="Gene3D" id="3.10.450.50">
    <property type="match status" value="1"/>
</dbReference>
<evidence type="ECO:0000313" key="3">
    <source>
        <dbReference type="Proteomes" id="UP000198846"/>
    </source>
</evidence>
<organism evidence="2 3">
    <name type="scientific">Bizionia paragorgiae</name>
    <dbReference type="NCBI Taxonomy" id="283786"/>
    <lineage>
        <taxon>Bacteria</taxon>
        <taxon>Pseudomonadati</taxon>
        <taxon>Bacteroidota</taxon>
        <taxon>Flavobacteriia</taxon>
        <taxon>Flavobacteriales</taxon>
        <taxon>Flavobacteriaceae</taxon>
        <taxon>Bizionia</taxon>
    </lineage>
</organism>
<sequence length="118" mass="13364">MSHSKKEVALLFSNGEFKKVQDHLSPDVVWTIVGEQVYTGKKEVIAYCDQTALYFQSVETDFKTNKVIESDSTVVIMVTAEFKKQGVRQAYISACDVYEFNNSNKIITITSYCMPSKT</sequence>
<dbReference type="InterPro" id="IPR037401">
    <property type="entry name" value="SnoaL-like"/>
</dbReference>
<dbReference type="EMBL" id="FNQK01000005">
    <property type="protein sequence ID" value="SEA02600.1"/>
    <property type="molecule type" value="Genomic_DNA"/>
</dbReference>
<feature type="domain" description="SnoaL-like" evidence="1">
    <location>
        <begin position="12"/>
        <end position="106"/>
    </location>
</feature>
<dbReference type="AlphaFoldDB" id="A0A1H3XTN8"/>
<keyword evidence="3" id="KW-1185">Reference proteome</keyword>
<dbReference type="RefSeq" id="WP_092133118.1">
    <property type="nucleotide sequence ID" value="NZ_FNQK01000005.1"/>
</dbReference>
<evidence type="ECO:0000259" key="1">
    <source>
        <dbReference type="Pfam" id="PF12680"/>
    </source>
</evidence>
<name>A0A1H3XTN8_BIZPA</name>